<dbReference type="EMBL" id="BPUB01000002">
    <property type="protein sequence ID" value="GJG59475.1"/>
    <property type="molecule type" value="Genomic_DNA"/>
</dbReference>
<feature type="signal peptide" evidence="2">
    <location>
        <begin position="1"/>
        <end position="21"/>
    </location>
</feature>
<evidence type="ECO:0000256" key="1">
    <source>
        <dbReference type="SAM" id="MobiDB-lite"/>
    </source>
</evidence>
<gene>
    <name evidence="3" type="ORF">PRLR5076_23260</name>
</gene>
<dbReference type="GeneID" id="72466483"/>
<dbReference type="AlphaFoldDB" id="A0A9R1CYW6"/>
<feature type="compositionally biased region" description="Basic residues" evidence="1">
    <location>
        <begin position="23"/>
        <end position="40"/>
    </location>
</feature>
<dbReference type="Proteomes" id="UP000825483">
    <property type="component" value="Unassembled WGS sequence"/>
</dbReference>
<evidence type="ECO:0000256" key="2">
    <source>
        <dbReference type="SAM" id="SignalP"/>
    </source>
</evidence>
<name>A0A9R1CYW6_9BACT</name>
<reference evidence="3" key="1">
    <citation type="journal article" date="2022" name="Int. J. Syst. Evol. Microbiol.">
        <title>Prevotella lacticifex sp. nov., isolated from the rumen of cows.</title>
        <authorList>
            <person name="Shinkai T."/>
            <person name="Ikeyama N."/>
            <person name="Kumagai M."/>
            <person name="Ohmori H."/>
            <person name="Sakamoto M."/>
            <person name="Ohkuma M."/>
            <person name="Mitsumori M."/>
        </authorList>
    </citation>
    <scope>NUCLEOTIDE SEQUENCE</scope>
    <source>
        <strain evidence="3">R5076</strain>
    </source>
</reference>
<evidence type="ECO:0000313" key="4">
    <source>
        <dbReference type="Proteomes" id="UP000825483"/>
    </source>
</evidence>
<keyword evidence="2" id="KW-0732">Signal</keyword>
<feature type="region of interest" description="Disordered" evidence="1">
    <location>
        <begin position="22"/>
        <end position="44"/>
    </location>
</feature>
<evidence type="ECO:0000313" key="3">
    <source>
        <dbReference type="EMBL" id="GJG59475.1"/>
    </source>
</evidence>
<sequence length="162" mass="17318">MSIKRVSIFLALALVCTGAQAQSRHRTGKPKQRSAQVRKPRVPDNYKGTGAGVYDLGADLPEDAAAGKGAVAVSVDTIRNAASNETLIPTAEIDANYVLQAEAASPLDRVEVCDETGKVLLSTGLHRSKKASVDLNQFPKDKPLVFKFYGVNGNTQNIELSH</sequence>
<comment type="caution">
    <text evidence="3">The sequence shown here is derived from an EMBL/GenBank/DDBJ whole genome shotgun (WGS) entry which is preliminary data.</text>
</comment>
<feature type="chain" id="PRO_5040313901" evidence="2">
    <location>
        <begin position="22"/>
        <end position="162"/>
    </location>
</feature>
<accession>A0A9R1CYW6</accession>
<proteinExistence type="predicted"/>
<protein>
    <submittedName>
        <fullName evidence="3">Uncharacterized protein</fullName>
    </submittedName>
</protein>
<organism evidence="3 4">
    <name type="scientific">Prevotella lacticifex</name>
    <dbReference type="NCBI Taxonomy" id="2854755"/>
    <lineage>
        <taxon>Bacteria</taxon>
        <taxon>Pseudomonadati</taxon>
        <taxon>Bacteroidota</taxon>
        <taxon>Bacteroidia</taxon>
        <taxon>Bacteroidales</taxon>
        <taxon>Prevotellaceae</taxon>
        <taxon>Prevotella</taxon>
    </lineage>
</organism>
<keyword evidence="4" id="KW-1185">Reference proteome</keyword>
<dbReference type="RefSeq" id="WP_223928737.1">
    <property type="nucleotide sequence ID" value="NZ_BPTU01000002.1"/>
</dbReference>